<organism evidence="13 14">
    <name type="scientific">Neorickettsia risticii (strain Illinois)</name>
    <dbReference type="NCBI Taxonomy" id="434131"/>
    <lineage>
        <taxon>Bacteria</taxon>
        <taxon>Pseudomonadati</taxon>
        <taxon>Pseudomonadota</taxon>
        <taxon>Alphaproteobacteria</taxon>
        <taxon>Rickettsiales</taxon>
        <taxon>Anaplasmataceae</taxon>
        <taxon>Neorickettsia</taxon>
    </lineage>
</organism>
<keyword evidence="4 9" id="KW-0347">Helicase</keyword>
<keyword evidence="3 9" id="KW-0378">Hydrolase</keyword>
<comment type="caution">
    <text evidence="9">Lacks conserved residue(s) required for the propagation of feature annotation.</text>
</comment>
<dbReference type="InterPro" id="IPR000194">
    <property type="entry name" value="ATPase_F1/V1/A1_a/bsu_nucl-bd"/>
</dbReference>
<dbReference type="GO" id="GO:0016787">
    <property type="term" value="F:hydrolase activity"/>
    <property type="evidence" value="ECO:0007669"/>
    <property type="project" value="UniProtKB-KW"/>
</dbReference>
<feature type="binding site" evidence="9">
    <location>
        <begin position="226"/>
        <end position="231"/>
    </location>
    <ligand>
        <name>ATP</name>
        <dbReference type="ChEBI" id="CHEBI:30616"/>
    </ligand>
</feature>
<evidence type="ECO:0000256" key="6">
    <source>
        <dbReference type="ARBA" id="ARBA00022884"/>
    </source>
</evidence>
<dbReference type="SMART" id="SM00959">
    <property type="entry name" value="Rho_N"/>
    <property type="match status" value="1"/>
</dbReference>
<dbReference type="SMART" id="SM00382">
    <property type="entry name" value="AAA"/>
    <property type="match status" value="1"/>
</dbReference>
<dbReference type="Pfam" id="PF00006">
    <property type="entry name" value="ATP-synt_ab"/>
    <property type="match status" value="1"/>
</dbReference>
<dbReference type="EC" id="3.6.4.-" evidence="9 10"/>
<feature type="binding site" evidence="9">
    <location>
        <begin position="214"/>
        <end position="219"/>
    </location>
    <ligand>
        <name>ATP</name>
        <dbReference type="ChEBI" id="CHEBI:30616"/>
    </ligand>
</feature>
<dbReference type="Proteomes" id="UP000001627">
    <property type="component" value="Chromosome"/>
</dbReference>
<keyword evidence="2 9" id="KW-0547">Nucleotide-binding</keyword>
<dbReference type="STRING" id="434131.NRI_0067"/>
<dbReference type="EMBL" id="CP001431">
    <property type="protein sequence ID" value="ACT69055.1"/>
    <property type="molecule type" value="Genomic_DNA"/>
</dbReference>
<dbReference type="Gene3D" id="2.40.50.140">
    <property type="entry name" value="Nucleic acid-binding proteins"/>
    <property type="match status" value="1"/>
</dbReference>
<keyword evidence="7 9" id="KW-0805">Transcription regulation</keyword>
<dbReference type="PROSITE" id="PS51856">
    <property type="entry name" value="RHO_RNA_BD"/>
    <property type="match status" value="1"/>
</dbReference>
<dbReference type="SUPFAM" id="SSF52540">
    <property type="entry name" value="P-loop containing nucleoside triphosphate hydrolases"/>
    <property type="match status" value="1"/>
</dbReference>
<dbReference type="GO" id="GO:0004386">
    <property type="term" value="F:helicase activity"/>
    <property type="evidence" value="ECO:0007669"/>
    <property type="project" value="UniProtKB-UniRule"/>
</dbReference>
<dbReference type="CDD" id="cd01128">
    <property type="entry name" value="rho_factor_C"/>
    <property type="match status" value="1"/>
</dbReference>
<evidence type="ECO:0000313" key="14">
    <source>
        <dbReference type="Proteomes" id="UP000001627"/>
    </source>
</evidence>
<sequence length="467" mass="51954">MKLGKRAEPCKVEETKSPVIAETRREHVTASDPEKVINLSDLRSKSARELLTMAESLNLQNLAGMSKQDLIILIAQNEVADSQTEKVIMSSGVAEVLNEGFAFMRSSVYNYLANQDDIYISPGQVRRLGIRTGDLIYGEVRAPKKGERYFALSKALEINNSPASAARRYVAFESLVPLYPDTPIKLECEKSARPLESKNCDLSGRIIDIVAPLGRGQRALIVAQPKTGKTILLQNIAHSISANYPDIHLIILLIDERPEEVTDMRRSVNAEVVSSTFDEPADKHVYVAEFAIEKAKRLVEQGKHVVILLDSITRLARAYNSVVPSSGKLLSGGVDSNALQKAKRLFGAARNIEGGGSLTIIGTALVDTGSRMDELIYEEFKGTGNSEIILDRKLAEKRLFPAIDITKSGTRKEELLLERSILNKVWVLRRILNQMTDADAIEFIIDKLQRTKNNEEFFLFMDKKVNN</sequence>
<dbReference type="GO" id="GO:0005524">
    <property type="term" value="F:ATP binding"/>
    <property type="evidence" value="ECO:0007669"/>
    <property type="project" value="UniProtKB-UniRule"/>
</dbReference>
<dbReference type="InterPro" id="IPR011113">
    <property type="entry name" value="Rho_RNA-bd"/>
</dbReference>
<dbReference type="SUPFAM" id="SSF50249">
    <property type="entry name" value="Nucleic acid-binding proteins"/>
    <property type="match status" value="1"/>
</dbReference>
<feature type="domain" description="Rho RNA-BD" evidence="12">
    <location>
        <begin position="87"/>
        <end position="162"/>
    </location>
</feature>
<dbReference type="InterPro" id="IPR003593">
    <property type="entry name" value="AAA+_ATPase"/>
</dbReference>
<dbReference type="KEGG" id="nri:NRI_0067"/>
<dbReference type="InterPro" id="IPR011129">
    <property type="entry name" value="CSD"/>
</dbReference>
<comment type="subunit">
    <text evidence="9">Homohexamer. The homohexamer assembles into an open ring structure.</text>
</comment>
<dbReference type="AlphaFoldDB" id="C6V3U9"/>
<dbReference type="Gene3D" id="1.10.720.10">
    <property type="match status" value="1"/>
</dbReference>
<dbReference type="InterPro" id="IPR027417">
    <property type="entry name" value="P-loop_NTPase"/>
</dbReference>
<dbReference type="PANTHER" id="PTHR46425:SF1">
    <property type="entry name" value="TRANSCRIPTION TERMINATION FACTOR RHO"/>
    <property type="match status" value="1"/>
</dbReference>
<evidence type="ECO:0000256" key="3">
    <source>
        <dbReference type="ARBA" id="ARBA00022801"/>
    </source>
</evidence>
<dbReference type="InterPro" id="IPR004665">
    <property type="entry name" value="Term_rho"/>
</dbReference>
<evidence type="ECO:0000256" key="4">
    <source>
        <dbReference type="ARBA" id="ARBA00022806"/>
    </source>
</evidence>
<keyword evidence="6 9" id="KW-0694">RNA-binding</keyword>
<dbReference type="GO" id="GO:0003723">
    <property type="term" value="F:RNA binding"/>
    <property type="evidence" value="ECO:0007669"/>
    <property type="project" value="UniProtKB-UniRule"/>
</dbReference>
<dbReference type="Pfam" id="PF07497">
    <property type="entry name" value="Rho_RNA_bind"/>
    <property type="match status" value="1"/>
</dbReference>
<dbReference type="InterPro" id="IPR036269">
    <property type="entry name" value="Rho_N_sf"/>
</dbReference>
<dbReference type="HAMAP" id="MF_01884">
    <property type="entry name" value="Rho"/>
    <property type="match status" value="1"/>
</dbReference>
<evidence type="ECO:0000256" key="7">
    <source>
        <dbReference type="ARBA" id="ARBA00023015"/>
    </source>
</evidence>
<feature type="binding site" evidence="9">
    <location>
        <position position="257"/>
    </location>
    <ligand>
        <name>ATP</name>
        <dbReference type="ChEBI" id="CHEBI:30616"/>
    </ligand>
</feature>
<gene>
    <name evidence="9 13" type="primary">rho</name>
    <name evidence="13" type="ordered locus">NRI_0067</name>
</gene>
<dbReference type="InterPro" id="IPR011112">
    <property type="entry name" value="Rho-like_N"/>
</dbReference>
<dbReference type="NCBIfam" id="TIGR00767">
    <property type="entry name" value="rho"/>
    <property type="match status" value="1"/>
</dbReference>
<dbReference type="eggNOG" id="COG1158">
    <property type="taxonomic scope" value="Bacteria"/>
</dbReference>
<name>C6V3U9_NEORI</name>
<dbReference type="CDD" id="cd04459">
    <property type="entry name" value="Rho_CSD"/>
    <property type="match status" value="1"/>
</dbReference>
<protein>
    <recommendedName>
        <fullName evidence="9 10">Transcription termination factor Rho</fullName>
        <ecNumber evidence="9 10">3.6.4.-</ecNumber>
    </recommendedName>
    <alternativeName>
        <fullName evidence="9">ATP-dependent helicase Rho</fullName>
    </alternativeName>
</protein>
<dbReference type="PANTHER" id="PTHR46425">
    <property type="entry name" value="TRANSCRIPTION TERMINATION FACTOR RHO"/>
    <property type="match status" value="1"/>
</dbReference>
<evidence type="ECO:0000256" key="1">
    <source>
        <dbReference type="ARBA" id="ARBA00022472"/>
    </source>
</evidence>
<comment type="function">
    <text evidence="9">Facilitates transcription termination by a mechanism that involves Rho binding to the nascent RNA, activation of Rho's RNA-dependent ATPase activity, and release of the mRNA from the DNA template.</text>
</comment>
<dbReference type="InterPro" id="IPR041703">
    <property type="entry name" value="Rho_factor_ATP-bd"/>
</dbReference>
<keyword evidence="14" id="KW-1185">Reference proteome</keyword>
<dbReference type="SUPFAM" id="SSF68912">
    <property type="entry name" value="Rho N-terminal domain-like"/>
    <property type="match status" value="1"/>
</dbReference>
<reference evidence="13 14" key="1">
    <citation type="journal article" date="2009" name="Nucleic Acids Res.">
        <title>Analysis of complete genome sequence of Neorickettsia risticii: causative agent of Potomac horse fever.</title>
        <authorList>
            <person name="Lin M."/>
            <person name="Zhang C."/>
            <person name="Gibson K."/>
            <person name="Rikihisa Y."/>
        </authorList>
    </citation>
    <scope>NUCLEOTIDE SEQUENCE [LARGE SCALE GENOMIC DNA]</scope>
    <source>
        <strain evidence="13 14">Illinois</strain>
    </source>
</reference>
<evidence type="ECO:0000256" key="10">
    <source>
        <dbReference type="NCBIfam" id="TIGR00767"/>
    </source>
</evidence>
<evidence type="ECO:0000256" key="11">
    <source>
        <dbReference type="PROSITE-ProRule" id="PRU01203"/>
    </source>
</evidence>
<keyword evidence="1 9" id="KW-0806">Transcription termination</keyword>
<accession>C6V3U9</accession>
<dbReference type="InterPro" id="IPR012340">
    <property type="entry name" value="NA-bd_OB-fold"/>
</dbReference>
<dbReference type="GO" id="GO:0005829">
    <property type="term" value="C:cytosol"/>
    <property type="evidence" value="ECO:0007669"/>
    <property type="project" value="UniProtKB-ARBA"/>
</dbReference>
<dbReference type="SMART" id="SM00357">
    <property type="entry name" value="CSP"/>
    <property type="match status" value="1"/>
</dbReference>
<comment type="similarity">
    <text evidence="9 11">Belongs to the Rho family.</text>
</comment>
<dbReference type="NCBIfam" id="NF006886">
    <property type="entry name" value="PRK09376.1"/>
    <property type="match status" value="1"/>
</dbReference>
<dbReference type="GO" id="GO:0006353">
    <property type="term" value="P:DNA-templated transcription termination"/>
    <property type="evidence" value="ECO:0007669"/>
    <property type="project" value="UniProtKB-UniRule"/>
</dbReference>
<dbReference type="HOGENOM" id="CLU_016377_4_3_5"/>
<evidence type="ECO:0000259" key="12">
    <source>
        <dbReference type="PROSITE" id="PS51856"/>
    </source>
</evidence>
<proteinExistence type="inferred from homology"/>
<dbReference type="Gene3D" id="3.40.50.300">
    <property type="entry name" value="P-loop containing nucleotide triphosphate hydrolases"/>
    <property type="match status" value="1"/>
</dbReference>
<evidence type="ECO:0000313" key="13">
    <source>
        <dbReference type="EMBL" id="ACT69055.1"/>
    </source>
</evidence>
<evidence type="ECO:0000256" key="8">
    <source>
        <dbReference type="ARBA" id="ARBA00023163"/>
    </source>
</evidence>
<keyword evidence="5 9" id="KW-0067">ATP-binding</keyword>
<dbReference type="Pfam" id="PF07498">
    <property type="entry name" value="Rho_N"/>
    <property type="match status" value="1"/>
</dbReference>
<keyword evidence="8 9" id="KW-0804">Transcription</keyword>
<dbReference type="GO" id="GO:0008186">
    <property type="term" value="F:ATP-dependent activity, acting on RNA"/>
    <property type="evidence" value="ECO:0007669"/>
    <property type="project" value="UniProtKB-UniRule"/>
</dbReference>
<evidence type="ECO:0000256" key="2">
    <source>
        <dbReference type="ARBA" id="ARBA00022741"/>
    </source>
</evidence>
<evidence type="ECO:0000256" key="9">
    <source>
        <dbReference type="HAMAP-Rule" id="MF_01884"/>
    </source>
</evidence>
<evidence type="ECO:0000256" key="5">
    <source>
        <dbReference type="ARBA" id="ARBA00022840"/>
    </source>
</evidence>